<dbReference type="EMBL" id="AMZH03000381">
    <property type="protein sequence ID" value="RRT84057.1"/>
    <property type="molecule type" value="Genomic_DNA"/>
</dbReference>
<evidence type="ECO:0000313" key="2">
    <source>
        <dbReference type="EMBL" id="RRT84057.1"/>
    </source>
</evidence>
<evidence type="ECO:0000313" key="3">
    <source>
        <dbReference type="Proteomes" id="UP000287651"/>
    </source>
</evidence>
<gene>
    <name evidence="2" type="ORF">B296_00002653</name>
</gene>
<sequence>MRIVLGISARNSSSDPMLRLLTWSVDLCDLFRSDLWVGSLEEHTIGKKPTEEHPVGKKPAKAVGKKLHPVGMKPTKVTEKKSHPARKKAKELLAKQCVVSSGCSHPW</sequence>
<organism evidence="2 3">
    <name type="scientific">Ensete ventricosum</name>
    <name type="common">Abyssinian banana</name>
    <name type="synonym">Musa ensete</name>
    <dbReference type="NCBI Taxonomy" id="4639"/>
    <lineage>
        <taxon>Eukaryota</taxon>
        <taxon>Viridiplantae</taxon>
        <taxon>Streptophyta</taxon>
        <taxon>Embryophyta</taxon>
        <taxon>Tracheophyta</taxon>
        <taxon>Spermatophyta</taxon>
        <taxon>Magnoliopsida</taxon>
        <taxon>Liliopsida</taxon>
        <taxon>Zingiberales</taxon>
        <taxon>Musaceae</taxon>
        <taxon>Ensete</taxon>
    </lineage>
</organism>
<dbReference type="AlphaFoldDB" id="A0A427B6H7"/>
<evidence type="ECO:0000256" key="1">
    <source>
        <dbReference type="SAM" id="MobiDB-lite"/>
    </source>
</evidence>
<proteinExistence type="predicted"/>
<name>A0A427B6H7_ENSVE</name>
<comment type="caution">
    <text evidence="2">The sequence shown here is derived from an EMBL/GenBank/DDBJ whole genome shotgun (WGS) entry which is preliminary data.</text>
</comment>
<protein>
    <submittedName>
        <fullName evidence="2">Uncharacterized protein</fullName>
    </submittedName>
</protein>
<dbReference type="Proteomes" id="UP000287651">
    <property type="component" value="Unassembled WGS sequence"/>
</dbReference>
<accession>A0A427B6H7</accession>
<feature type="compositionally biased region" description="Basic residues" evidence="1">
    <location>
        <begin position="56"/>
        <end position="68"/>
    </location>
</feature>
<feature type="region of interest" description="Disordered" evidence="1">
    <location>
        <begin position="47"/>
        <end position="88"/>
    </location>
</feature>
<reference evidence="2 3" key="1">
    <citation type="journal article" date="2014" name="Agronomy (Basel)">
        <title>A Draft Genome Sequence for Ensete ventricosum, the Drought-Tolerant Tree Against Hunger.</title>
        <authorList>
            <person name="Harrison J."/>
            <person name="Moore K.A."/>
            <person name="Paszkiewicz K."/>
            <person name="Jones T."/>
            <person name="Grant M."/>
            <person name="Ambacheew D."/>
            <person name="Muzemil S."/>
            <person name="Studholme D.J."/>
        </authorList>
    </citation>
    <scope>NUCLEOTIDE SEQUENCE [LARGE SCALE GENOMIC DNA]</scope>
</reference>